<keyword evidence="3" id="KW-1185">Reference proteome</keyword>
<reference evidence="2" key="2">
    <citation type="submission" date="2023-05" db="EMBL/GenBank/DDBJ databases">
        <authorList>
            <consortium name="Lawrence Berkeley National Laboratory"/>
            <person name="Steindorff A."/>
            <person name="Hensen N."/>
            <person name="Bonometti L."/>
            <person name="Westerberg I."/>
            <person name="Brannstrom I.O."/>
            <person name="Guillou S."/>
            <person name="Cros-Aarteil S."/>
            <person name="Calhoun S."/>
            <person name="Haridas S."/>
            <person name="Kuo A."/>
            <person name="Mondo S."/>
            <person name="Pangilinan J."/>
            <person name="Riley R."/>
            <person name="Labutti K."/>
            <person name="Andreopoulos B."/>
            <person name="Lipzen A."/>
            <person name="Chen C."/>
            <person name="Yanf M."/>
            <person name="Daum C."/>
            <person name="Ng V."/>
            <person name="Clum A."/>
            <person name="Ohm R."/>
            <person name="Martin F."/>
            <person name="Silar P."/>
            <person name="Natvig D."/>
            <person name="Lalanne C."/>
            <person name="Gautier V."/>
            <person name="Ament-Velasquez S.L."/>
            <person name="Kruys A."/>
            <person name="Hutchinson M.I."/>
            <person name="Powell A.J."/>
            <person name="Barry K."/>
            <person name="Miller A.N."/>
            <person name="Grigoriev I.V."/>
            <person name="Debuchy R."/>
            <person name="Gladieux P."/>
            <person name="Thoren M.H."/>
            <person name="Johannesson H."/>
        </authorList>
    </citation>
    <scope>NUCLEOTIDE SEQUENCE</scope>
    <source>
        <strain evidence="2">PSN309</strain>
    </source>
</reference>
<keyword evidence="1" id="KW-0812">Transmembrane</keyword>
<evidence type="ECO:0000313" key="3">
    <source>
        <dbReference type="Proteomes" id="UP001302126"/>
    </source>
</evidence>
<feature type="transmembrane region" description="Helical" evidence="1">
    <location>
        <begin position="127"/>
        <end position="148"/>
    </location>
</feature>
<evidence type="ECO:0000313" key="2">
    <source>
        <dbReference type="EMBL" id="KAK4182163.1"/>
    </source>
</evidence>
<comment type="caution">
    <text evidence="2">The sequence shown here is derived from an EMBL/GenBank/DDBJ whole genome shotgun (WGS) entry which is preliminary data.</text>
</comment>
<feature type="transmembrane region" description="Helical" evidence="1">
    <location>
        <begin position="16"/>
        <end position="36"/>
    </location>
</feature>
<accession>A0AAN6WHH6</accession>
<proteinExistence type="predicted"/>
<keyword evidence="1" id="KW-1133">Transmembrane helix</keyword>
<feature type="transmembrane region" description="Helical" evidence="1">
    <location>
        <begin position="74"/>
        <end position="93"/>
    </location>
</feature>
<dbReference type="AlphaFoldDB" id="A0AAN6WHH6"/>
<organism evidence="2 3">
    <name type="scientific">Podospora australis</name>
    <dbReference type="NCBI Taxonomy" id="1536484"/>
    <lineage>
        <taxon>Eukaryota</taxon>
        <taxon>Fungi</taxon>
        <taxon>Dikarya</taxon>
        <taxon>Ascomycota</taxon>
        <taxon>Pezizomycotina</taxon>
        <taxon>Sordariomycetes</taxon>
        <taxon>Sordariomycetidae</taxon>
        <taxon>Sordariales</taxon>
        <taxon>Podosporaceae</taxon>
        <taxon>Podospora</taxon>
    </lineage>
</organism>
<name>A0AAN6WHH6_9PEZI</name>
<feature type="transmembrane region" description="Helical" evidence="1">
    <location>
        <begin position="42"/>
        <end position="62"/>
    </location>
</feature>
<protein>
    <submittedName>
        <fullName evidence="2">Uncharacterized protein</fullName>
    </submittedName>
</protein>
<gene>
    <name evidence="2" type="ORF">QBC35DRAFT_510500</name>
</gene>
<keyword evidence="1" id="KW-0472">Membrane</keyword>
<sequence>MVLHPLVTLFRQQEEALYRAVNLILQLSVLICIVFLTTSNTIHASEVLIAFWLQIGALSSLTGDKILFLGTTAGTARILLYAALSSYATWFWFVGLETVLPAPDGCEVVGWFGRAGMYGALRAFSKVVSIAGLAVCVGMMGWSVKLWLEKREVKYVKVGEEKHVAVVGVNRAQTDISLLSLSVTVIALSIGSIEYIIRVTTCQAMPVL</sequence>
<dbReference type="Proteomes" id="UP001302126">
    <property type="component" value="Unassembled WGS sequence"/>
</dbReference>
<evidence type="ECO:0000256" key="1">
    <source>
        <dbReference type="SAM" id="Phobius"/>
    </source>
</evidence>
<dbReference type="EMBL" id="MU864732">
    <property type="protein sequence ID" value="KAK4182163.1"/>
    <property type="molecule type" value="Genomic_DNA"/>
</dbReference>
<reference evidence="2" key="1">
    <citation type="journal article" date="2023" name="Mol. Phylogenet. Evol.">
        <title>Genome-scale phylogeny and comparative genomics of the fungal order Sordariales.</title>
        <authorList>
            <person name="Hensen N."/>
            <person name="Bonometti L."/>
            <person name="Westerberg I."/>
            <person name="Brannstrom I.O."/>
            <person name="Guillou S."/>
            <person name="Cros-Aarteil S."/>
            <person name="Calhoun S."/>
            <person name="Haridas S."/>
            <person name="Kuo A."/>
            <person name="Mondo S."/>
            <person name="Pangilinan J."/>
            <person name="Riley R."/>
            <person name="LaButti K."/>
            <person name="Andreopoulos B."/>
            <person name="Lipzen A."/>
            <person name="Chen C."/>
            <person name="Yan M."/>
            <person name="Daum C."/>
            <person name="Ng V."/>
            <person name="Clum A."/>
            <person name="Steindorff A."/>
            <person name="Ohm R.A."/>
            <person name="Martin F."/>
            <person name="Silar P."/>
            <person name="Natvig D.O."/>
            <person name="Lalanne C."/>
            <person name="Gautier V."/>
            <person name="Ament-Velasquez S.L."/>
            <person name="Kruys A."/>
            <person name="Hutchinson M.I."/>
            <person name="Powell A.J."/>
            <person name="Barry K."/>
            <person name="Miller A.N."/>
            <person name="Grigoriev I.V."/>
            <person name="Debuchy R."/>
            <person name="Gladieux P."/>
            <person name="Hiltunen Thoren M."/>
            <person name="Johannesson H."/>
        </authorList>
    </citation>
    <scope>NUCLEOTIDE SEQUENCE</scope>
    <source>
        <strain evidence="2">PSN309</strain>
    </source>
</reference>